<dbReference type="InterPro" id="IPR035973">
    <property type="entry name" value="Cyt_c_oxidase_su3-like_sf"/>
</dbReference>
<comment type="caution">
    <text evidence="9">The sequence shown here is derived from an EMBL/GenBank/DDBJ whole genome shotgun (WGS) entry which is preliminary data.</text>
</comment>
<keyword evidence="3 6" id="KW-0812">Transmembrane</keyword>
<organism evidence="9 11">
    <name type="scientific">Zhongshania marina</name>
    <dbReference type="NCBI Taxonomy" id="2304603"/>
    <lineage>
        <taxon>Bacteria</taxon>
        <taxon>Pseudomonadati</taxon>
        <taxon>Pseudomonadota</taxon>
        <taxon>Gammaproteobacteria</taxon>
        <taxon>Cellvibrionales</taxon>
        <taxon>Spongiibacteraceae</taxon>
        <taxon>Zhongshania</taxon>
    </lineage>
</organism>
<evidence type="ECO:0000313" key="10">
    <source>
        <dbReference type="EMBL" id="RNL66688.1"/>
    </source>
</evidence>
<comment type="similarity">
    <text evidence="2 6">Belongs to the cytochrome c oxidase subunit 3 family.</text>
</comment>
<evidence type="ECO:0000256" key="4">
    <source>
        <dbReference type="ARBA" id="ARBA00022989"/>
    </source>
</evidence>
<keyword evidence="5 7" id="KW-0472">Membrane</keyword>
<feature type="transmembrane region" description="Helical" evidence="7">
    <location>
        <begin position="176"/>
        <end position="194"/>
    </location>
</feature>
<feature type="domain" description="Heme-copper oxidase subunit III family profile" evidence="8">
    <location>
        <begin position="19"/>
        <end position="196"/>
    </location>
</feature>
<dbReference type="GO" id="GO:0004129">
    <property type="term" value="F:cytochrome-c oxidase activity"/>
    <property type="evidence" value="ECO:0007669"/>
    <property type="project" value="InterPro"/>
</dbReference>
<dbReference type="PROSITE" id="PS50253">
    <property type="entry name" value="COX3"/>
    <property type="match status" value="1"/>
</dbReference>
<dbReference type="InterPro" id="IPR013833">
    <property type="entry name" value="Cyt_c_oxidase_su3_a-hlx"/>
</dbReference>
<dbReference type="SUPFAM" id="SSF81452">
    <property type="entry name" value="Cytochrome c oxidase subunit III-like"/>
    <property type="match status" value="1"/>
</dbReference>
<sequence>MLAQATFLKQEQRRNPGELGVWVFVLADMFVFTMLFCLFLHYRNEDVFSFNESMKKLNLHYGMINTVILLFSSWFAANAAMAMHKSSLRACKRFMLLTMLCGLSFLVLKGFEYSEKLSYGITPYSNEFFMFYYVLTGIHLLHVIIGIFVVGFAWIRLKVVGGEGIGSVGIENAVTYWHMVDLLWIILFPLLYLLPLS</sequence>
<evidence type="ECO:0000256" key="6">
    <source>
        <dbReference type="RuleBase" id="RU003376"/>
    </source>
</evidence>
<dbReference type="GO" id="GO:0005886">
    <property type="term" value="C:plasma membrane"/>
    <property type="evidence" value="ECO:0007669"/>
    <property type="project" value="UniProtKB-SubCell"/>
</dbReference>
<dbReference type="PANTHER" id="PTHR11403:SF6">
    <property type="entry name" value="NITRIC OXIDE REDUCTASE SUBUNIT E"/>
    <property type="match status" value="1"/>
</dbReference>
<reference evidence="9" key="1">
    <citation type="submission" date="2018-01" db="EMBL/GenBank/DDBJ databases">
        <authorList>
            <person name="Yu X.-D."/>
        </authorList>
    </citation>
    <scope>NUCLEOTIDE SEQUENCE</scope>
    <source>
        <strain evidence="9">ZX-21</strain>
    </source>
</reference>
<name>A0A2S4HIZ0_9GAMM</name>
<comment type="subcellular location">
    <subcellularLocation>
        <location evidence="6">Cell membrane</location>
        <topology evidence="6">Multi-pass membrane protein</topology>
    </subcellularLocation>
    <subcellularLocation>
        <location evidence="1">Membrane</location>
        <topology evidence="1">Multi-pass membrane protein</topology>
    </subcellularLocation>
</comment>
<evidence type="ECO:0000313" key="9">
    <source>
        <dbReference type="EMBL" id="POP53964.1"/>
    </source>
</evidence>
<feature type="transmembrane region" description="Helical" evidence="7">
    <location>
        <begin position="62"/>
        <end position="82"/>
    </location>
</feature>
<keyword evidence="4 7" id="KW-1133">Transmembrane helix</keyword>
<evidence type="ECO:0000313" key="12">
    <source>
        <dbReference type="Proteomes" id="UP000274695"/>
    </source>
</evidence>
<evidence type="ECO:0000256" key="3">
    <source>
        <dbReference type="ARBA" id="ARBA00022692"/>
    </source>
</evidence>
<evidence type="ECO:0000259" key="8">
    <source>
        <dbReference type="PROSITE" id="PS50253"/>
    </source>
</evidence>
<dbReference type="InterPro" id="IPR024791">
    <property type="entry name" value="Cyt_c/ubiquinol_Oxase_su3"/>
</dbReference>
<protein>
    <submittedName>
        <fullName evidence="9">Cytochrome C oxidase subunit III</fullName>
    </submittedName>
    <submittedName>
        <fullName evidence="10">Cytochrome c oxidase subunit 3 family protein</fullName>
    </submittedName>
</protein>
<feature type="transmembrane region" description="Helical" evidence="7">
    <location>
        <begin position="94"/>
        <end position="111"/>
    </location>
</feature>
<dbReference type="PANTHER" id="PTHR11403">
    <property type="entry name" value="CYTOCHROME C OXIDASE SUBUNIT III"/>
    <property type="match status" value="1"/>
</dbReference>
<dbReference type="Proteomes" id="UP000274695">
    <property type="component" value="Unassembled WGS sequence"/>
</dbReference>
<evidence type="ECO:0000256" key="5">
    <source>
        <dbReference type="ARBA" id="ARBA00023136"/>
    </source>
</evidence>
<evidence type="ECO:0000256" key="7">
    <source>
        <dbReference type="SAM" id="Phobius"/>
    </source>
</evidence>
<evidence type="ECO:0000256" key="1">
    <source>
        <dbReference type="ARBA" id="ARBA00004141"/>
    </source>
</evidence>
<dbReference type="Pfam" id="PF00510">
    <property type="entry name" value="COX3"/>
    <property type="match status" value="1"/>
</dbReference>
<dbReference type="Gene3D" id="1.20.120.80">
    <property type="entry name" value="Cytochrome c oxidase, subunit III, four-helix bundle"/>
    <property type="match status" value="1"/>
</dbReference>
<evidence type="ECO:0000256" key="2">
    <source>
        <dbReference type="ARBA" id="ARBA00010581"/>
    </source>
</evidence>
<dbReference type="InterPro" id="IPR000298">
    <property type="entry name" value="Cyt_c_oxidase-like_su3"/>
</dbReference>
<proteinExistence type="inferred from homology"/>
<accession>A0A2S4HIZ0</accession>
<dbReference type="Proteomes" id="UP000237222">
    <property type="component" value="Unassembled WGS sequence"/>
</dbReference>
<dbReference type="AlphaFoldDB" id="A0A2S4HIZ0"/>
<dbReference type="OrthoDB" id="9810850at2"/>
<reference evidence="10 12" key="2">
    <citation type="submission" date="2018-10" db="EMBL/GenBank/DDBJ databases">
        <title>Draft genome sequence of Zhongshania sp. DSW25-10.</title>
        <authorList>
            <person name="Oh J."/>
        </authorList>
    </citation>
    <scope>NUCLEOTIDE SEQUENCE [LARGE SCALE GENOMIC DNA]</scope>
    <source>
        <strain evidence="10 12">DSW25-10</strain>
    </source>
</reference>
<dbReference type="GO" id="GO:0019646">
    <property type="term" value="P:aerobic electron transport chain"/>
    <property type="evidence" value="ECO:0007669"/>
    <property type="project" value="InterPro"/>
</dbReference>
<dbReference type="EMBL" id="PQGG01000009">
    <property type="protein sequence ID" value="POP53964.1"/>
    <property type="molecule type" value="Genomic_DNA"/>
</dbReference>
<evidence type="ECO:0000313" key="11">
    <source>
        <dbReference type="Proteomes" id="UP000237222"/>
    </source>
</evidence>
<dbReference type="EMBL" id="RHGB01000003">
    <property type="protein sequence ID" value="RNL66688.1"/>
    <property type="molecule type" value="Genomic_DNA"/>
</dbReference>
<feature type="transmembrane region" description="Helical" evidence="7">
    <location>
        <begin position="131"/>
        <end position="155"/>
    </location>
</feature>
<feature type="transmembrane region" description="Helical" evidence="7">
    <location>
        <begin position="21"/>
        <end position="42"/>
    </location>
</feature>
<gene>
    <name evidence="9" type="ORF">C0068_03745</name>
    <name evidence="10" type="ORF">D0911_03880</name>
</gene>
<dbReference type="RefSeq" id="WP_103683162.1">
    <property type="nucleotide sequence ID" value="NZ_PQGG01000009.1"/>
</dbReference>
<keyword evidence="12" id="KW-1185">Reference proteome</keyword>